<dbReference type="InterPro" id="IPR000305">
    <property type="entry name" value="GIY-YIG_endonuc"/>
</dbReference>
<dbReference type="SMART" id="SM00465">
    <property type="entry name" value="GIYc"/>
    <property type="match status" value="1"/>
</dbReference>
<dbReference type="Pfam" id="PF01541">
    <property type="entry name" value="GIY-YIG"/>
    <property type="match status" value="1"/>
</dbReference>
<comment type="similarity">
    <text evidence="1">Belongs to the UPF0213 family.</text>
</comment>
<evidence type="ECO:0000313" key="5">
    <source>
        <dbReference type="Proteomes" id="UP000031057"/>
    </source>
</evidence>
<evidence type="ECO:0000259" key="3">
    <source>
        <dbReference type="PROSITE" id="PS50164"/>
    </source>
</evidence>
<dbReference type="CDD" id="cd10448">
    <property type="entry name" value="GIY-YIG_unchar_3"/>
    <property type="match status" value="1"/>
</dbReference>
<feature type="transmembrane region" description="Helical" evidence="2">
    <location>
        <begin position="6"/>
        <end position="24"/>
    </location>
</feature>
<evidence type="ECO:0000256" key="1">
    <source>
        <dbReference type="ARBA" id="ARBA00007435"/>
    </source>
</evidence>
<evidence type="ECO:0000256" key="2">
    <source>
        <dbReference type="SAM" id="Phobius"/>
    </source>
</evidence>
<keyword evidence="2" id="KW-1133">Transmembrane helix</keyword>
<proteinExistence type="inferred from homology"/>
<dbReference type="STRING" id="1348853.LK12_06435"/>
<dbReference type="InterPro" id="IPR050190">
    <property type="entry name" value="UPF0213_domain"/>
</dbReference>
<sequence length="110" mass="12408">MPAKAGIALGISYPLVMGGWTYILTNKPRGVLYIGVTSNIAARIAQHRSGTGSAFCRRYGLNRLVLVESHAEILSAIAREKALKAWKRDWKIRLIERNNPDWTDLFERLL</sequence>
<dbReference type="AlphaFoldDB" id="A0A0B1ZTH4"/>
<gene>
    <name evidence="4" type="ORF">LK12_06435</name>
</gene>
<keyword evidence="2" id="KW-0812">Transmembrane</keyword>
<name>A0A0B1ZTH4_9SPHN</name>
<dbReference type="Proteomes" id="UP000031057">
    <property type="component" value="Unassembled WGS sequence"/>
</dbReference>
<keyword evidence="2" id="KW-0472">Membrane</keyword>
<dbReference type="EMBL" id="JTDI01000002">
    <property type="protein sequence ID" value="KHK92438.1"/>
    <property type="molecule type" value="Genomic_DNA"/>
</dbReference>
<dbReference type="RefSeq" id="WP_039280835.1">
    <property type="nucleotide sequence ID" value="NZ_JTDI01000002.1"/>
</dbReference>
<reference evidence="4 5" key="1">
    <citation type="submission" date="2014-10" db="EMBL/GenBank/DDBJ databases">
        <title>Genome sequence of Novosphingobium malaysiense MUSC 273(T).</title>
        <authorList>
            <person name="Lee L.-H."/>
        </authorList>
    </citation>
    <scope>NUCLEOTIDE SEQUENCE [LARGE SCALE GENOMIC DNA]</scope>
    <source>
        <strain evidence="4 5">MUSC 273</strain>
    </source>
</reference>
<feature type="domain" description="GIY-YIG" evidence="3">
    <location>
        <begin position="17"/>
        <end position="93"/>
    </location>
</feature>
<dbReference type="PROSITE" id="PS50164">
    <property type="entry name" value="GIY_YIG"/>
    <property type="match status" value="1"/>
</dbReference>
<evidence type="ECO:0000313" key="4">
    <source>
        <dbReference type="EMBL" id="KHK92438.1"/>
    </source>
</evidence>
<dbReference type="Gene3D" id="3.40.1440.10">
    <property type="entry name" value="GIY-YIG endonuclease"/>
    <property type="match status" value="1"/>
</dbReference>
<keyword evidence="5" id="KW-1185">Reference proteome</keyword>
<organism evidence="4 5">
    <name type="scientific">Novosphingobium malaysiense</name>
    <dbReference type="NCBI Taxonomy" id="1348853"/>
    <lineage>
        <taxon>Bacteria</taxon>
        <taxon>Pseudomonadati</taxon>
        <taxon>Pseudomonadota</taxon>
        <taxon>Alphaproteobacteria</taxon>
        <taxon>Sphingomonadales</taxon>
        <taxon>Sphingomonadaceae</taxon>
        <taxon>Novosphingobium</taxon>
    </lineage>
</organism>
<dbReference type="PANTHER" id="PTHR34477:SF5">
    <property type="entry name" value="BSL5627 PROTEIN"/>
    <property type="match status" value="1"/>
</dbReference>
<dbReference type="SUPFAM" id="SSF82771">
    <property type="entry name" value="GIY-YIG endonuclease"/>
    <property type="match status" value="1"/>
</dbReference>
<accession>A0A0B1ZTH4</accession>
<comment type="caution">
    <text evidence="4">The sequence shown here is derived from an EMBL/GenBank/DDBJ whole genome shotgun (WGS) entry which is preliminary data.</text>
</comment>
<protein>
    <submittedName>
        <fullName evidence="4">Excinuclease ABC subunit C</fullName>
    </submittedName>
</protein>
<dbReference type="InterPro" id="IPR035901">
    <property type="entry name" value="GIY-YIG_endonuc_sf"/>
</dbReference>
<dbReference type="PANTHER" id="PTHR34477">
    <property type="entry name" value="UPF0213 PROTEIN YHBQ"/>
    <property type="match status" value="1"/>
</dbReference>